<keyword evidence="5 7" id="KW-0472">Membrane</keyword>
<evidence type="ECO:0000256" key="2">
    <source>
        <dbReference type="ARBA" id="ARBA00022448"/>
    </source>
</evidence>
<dbReference type="InterPro" id="IPR001902">
    <property type="entry name" value="SLC26A/SulP_fam"/>
</dbReference>
<gene>
    <name evidence="9" type="ORF">HYH02_005295</name>
</gene>
<evidence type="ECO:0000256" key="5">
    <source>
        <dbReference type="ARBA" id="ARBA00023136"/>
    </source>
</evidence>
<feature type="transmembrane region" description="Helical" evidence="7">
    <location>
        <begin position="123"/>
        <end position="144"/>
    </location>
</feature>
<dbReference type="Pfam" id="PF00916">
    <property type="entry name" value="Sulfate_transp"/>
    <property type="match status" value="1"/>
</dbReference>
<dbReference type="AlphaFoldDB" id="A0A835WLP6"/>
<protein>
    <recommendedName>
        <fullName evidence="8">STAS domain-containing protein</fullName>
    </recommendedName>
</protein>
<feature type="transmembrane region" description="Helical" evidence="7">
    <location>
        <begin position="97"/>
        <end position="117"/>
    </location>
</feature>
<feature type="transmembrane region" description="Helical" evidence="7">
    <location>
        <begin position="303"/>
        <end position="322"/>
    </location>
</feature>
<feature type="compositionally biased region" description="Low complexity" evidence="6">
    <location>
        <begin position="696"/>
        <end position="717"/>
    </location>
</feature>
<feature type="compositionally biased region" description="Low complexity" evidence="6">
    <location>
        <begin position="726"/>
        <end position="755"/>
    </location>
</feature>
<evidence type="ECO:0000256" key="4">
    <source>
        <dbReference type="ARBA" id="ARBA00022989"/>
    </source>
</evidence>
<feature type="transmembrane region" description="Helical" evidence="7">
    <location>
        <begin position="197"/>
        <end position="219"/>
    </location>
</feature>
<feature type="region of interest" description="Disordered" evidence="6">
    <location>
        <begin position="679"/>
        <end position="766"/>
    </location>
</feature>
<dbReference type="SUPFAM" id="SSF52091">
    <property type="entry name" value="SpoIIaa-like"/>
    <property type="match status" value="1"/>
</dbReference>
<dbReference type="InterPro" id="IPR036513">
    <property type="entry name" value="STAS_dom_sf"/>
</dbReference>
<dbReference type="Proteomes" id="UP000613740">
    <property type="component" value="Unassembled WGS sequence"/>
</dbReference>
<keyword evidence="2" id="KW-0813">Transport</keyword>
<feature type="transmembrane region" description="Helical" evidence="7">
    <location>
        <begin position="486"/>
        <end position="518"/>
    </location>
</feature>
<dbReference type="Gene3D" id="3.30.750.24">
    <property type="entry name" value="STAS domain"/>
    <property type="match status" value="1"/>
</dbReference>
<feature type="region of interest" description="Disordered" evidence="6">
    <location>
        <begin position="1"/>
        <end position="30"/>
    </location>
</feature>
<keyword evidence="10" id="KW-1185">Reference proteome</keyword>
<evidence type="ECO:0000259" key="8">
    <source>
        <dbReference type="PROSITE" id="PS50801"/>
    </source>
</evidence>
<comment type="subcellular location">
    <subcellularLocation>
        <location evidence="1">Membrane</location>
        <topology evidence="1">Multi-pass membrane protein</topology>
    </subcellularLocation>
</comment>
<feature type="compositionally biased region" description="Polar residues" evidence="6">
    <location>
        <begin position="17"/>
        <end position="26"/>
    </location>
</feature>
<feature type="transmembrane region" description="Helical" evidence="7">
    <location>
        <begin position="357"/>
        <end position="380"/>
    </location>
</feature>
<feature type="transmembrane region" description="Helical" evidence="7">
    <location>
        <begin position="457"/>
        <end position="479"/>
    </location>
</feature>
<sequence>MKRNVSNVDTGGVPAPLNSSPSTRLIQNGYGDPKHDTERMEFPFPEDPRFHPRDSLKGAWEKVKDDHQHRVATFTWLDWLAFFIPCVRWLRTYKRSYLLNDFVAGISVGFMVVPQGLSYANLAGLPSVYGLYGAFLPCIVYALVGSSRQLAVGPVAVTSLLIGTKLKEILPASASISNPNAPGSPELEAVQEKYNQLAIQLAFLVACLYTGVGVFRLGFVTNFLSHAVIGGFTSGAAITIGLSQVKYILGISIPRQDRLQDQARTYVENMHNLKWQEFIMGTTFIFLLVTFKEIGKRSKRFKWLRPIGPLTVCIIGLCAVYIGKVQYKGIKIIGTIKAGLPSPTISWWFPMPDIAELFPTAIVVMLVDLLESTSIARALARKNNYELHANQEIVGLGLANFAGAIFNCYTTTGSFSRSAVNNESGAKTGLACFITAWVVGFVLIFLTPVFANLPYCTLGAIIVSSIVGLLEYEQAIYLWKVNKLDWLVWMASFLGVLFIGVEIGLGIAIGLGLLIVIYESAFPNTALVGRIPGTTIWRNVKQYPNAQLAPGLLVFRIDAPIYFANIQWIKERLEGFVSAHRVWSQEHGVPLEYVILDFSPVTHIDATALHTLETVVENLAAQGTQVVLANPSQEIISLMRRGGLFEMIGRDFVFITVNEAVTFCSRQMAERGYAIKEDNTTSYPHFGSRRLPAALPPTSSQLDSSSPTSVTESTSGTPAAGTYSTGGAVPAVAGAGSQVVSGSGGSHSQNQQQPGVQLTTTGSQRH</sequence>
<keyword evidence="4 7" id="KW-1133">Transmembrane helix</keyword>
<evidence type="ECO:0000313" key="10">
    <source>
        <dbReference type="Proteomes" id="UP000613740"/>
    </source>
</evidence>
<evidence type="ECO:0000256" key="1">
    <source>
        <dbReference type="ARBA" id="ARBA00004141"/>
    </source>
</evidence>
<dbReference type="OrthoDB" id="540766at2759"/>
<feature type="transmembrane region" description="Helical" evidence="7">
    <location>
        <begin position="430"/>
        <end position="451"/>
    </location>
</feature>
<dbReference type="FunFam" id="3.30.750.24:FF:000002">
    <property type="entry name" value="Sulfate transporter 31"/>
    <property type="match status" value="1"/>
</dbReference>
<evidence type="ECO:0000256" key="3">
    <source>
        <dbReference type="ARBA" id="ARBA00022692"/>
    </source>
</evidence>
<organism evidence="9 10">
    <name type="scientific">Chlamydomonas schloesseri</name>
    <dbReference type="NCBI Taxonomy" id="2026947"/>
    <lineage>
        <taxon>Eukaryota</taxon>
        <taxon>Viridiplantae</taxon>
        <taxon>Chlorophyta</taxon>
        <taxon>core chlorophytes</taxon>
        <taxon>Chlorophyceae</taxon>
        <taxon>CS clade</taxon>
        <taxon>Chlamydomonadales</taxon>
        <taxon>Chlamydomonadaceae</taxon>
        <taxon>Chlamydomonas</taxon>
    </lineage>
</organism>
<feature type="domain" description="STAS" evidence="8">
    <location>
        <begin position="542"/>
        <end position="664"/>
    </location>
</feature>
<dbReference type="GO" id="GO:0055085">
    <property type="term" value="P:transmembrane transport"/>
    <property type="evidence" value="ECO:0007669"/>
    <property type="project" value="InterPro"/>
</dbReference>
<evidence type="ECO:0000256" key="6">
    <source>
        <dbReference type="SAM" id="MobiDB-lite"/>
    </source>
</evidence>
<dbReference type="PROSITE" id="PS50801">
    <property type="entry name" value="STAS"/>
    <property type="match status" value="1"/>
</dbReference>
<dbReference type="PANTHER" id="PTHR11814">
    <property type="entry name" value="SULFATE TRANSPORTER"/>
    <property type="match status" value="1"/>
</dbReference>
<evidence type="ECO:0000313" key="9">
    <source>
        <dbReference type="EMBL" id="KAG2449770.1"/>
    </source>
</evidence>
<accession>A0A835WLP6</accession>
<dbReference type="Pfam" id="PF01740">
    <property type="entry name" value="STAS"/>
    <property type="match status" value="1"/>
</dbReference>
<proteinExistence type="predicted"/>
<feature type="compositionally biased region" description="Polar residues" evidence="6">
    <location>
        <begin position="756"/>
        <end position="766"/>
    </location>
</feature>
<name>A0A835WLP6_9CHLO</name>
<reference evidence="9" key="1">
    <citation type="journal article" date="2020" name="bioRxiv">
        <title>Comparative genomics of Chlamydomonas.</title>
        <authorList>
            <person name="Craig R.J."/>
            <person name="Hasan A.R."/>
            <person name="Ness R.W."/>
            <person name="Keightley P.D."/>
        </authorList>
    </citation>
    <scope>NUCLEOTIDE SEQUENCE</scope>
    <source>
        <strain evidence="9">CCAP 11/173</strain>
    </source>
</reference>
<dbReference type="EMBL" id="JAEHOD010000013">
    <property type="protein sequence ID" value="KAG2449770.1"/>
    <property type="molecule type" value="Genomic_DNA"/>
</dbReference>
<dbReference type="InterPro" id="IPR011547">
    <property type="entry name" value="SLC26A/SulP_dom"/>
</dbReference>
<dbReference type="GO" id="GO:0016020">
    <property type="term" value="C:membrane"/>
    <property type="evidence" value="ECO:0007669"/>
    <property type="project" value="UniProtKB-SubCell"/>
</dbReference>
<keyword evidence="3 7" id="KW-0812">Transmembrane</keyword>
<evidence type="ECO:0000256" key="7">
    <source>
        <dbReference type="SAM" id="Phobius"/>
    </source>
</evidence>
<dbReference type="NCBIfam" id="TIGR00815">
    <property type="entry name" value="sulP"/>
    <property type="match status" value="1"/>
</dbReference>
<dbReference type="CDD" id="cd07042">
    <property type="entry name" value="STAS_SulP_like_sulfate_transporter"/>
    <property type="match status" value="1"/>
</dbReference>
<dbReference type="InterPro" id="IPR002645">
    <property type="entry name" value="STAS_dom"/>
</dbReference>
<comment type="caution">
    <text evidence="9">The sequence shown here is derived from an EMBL/GenBank/DDBJ whole genome shotgun (WGS) entry which is preliminary data.</text>
</comment>